<name>A0AAJ8LVE2_9BACI</name>
<evidence type="ECO:0000256" key="1">
    <source>
        <dbReference type="ARBA" id="ARBA00004948"/>
    </source>
</evidence>
<dbReference type="Pfam" id="PF02581">
    <property type="entry name" value="TMP-TENI"/>
    <property type="match status" value="1"/>
</dbReference>
<dbReference type="GO" id="GO:0005737">
    <property type="term" value="C:cytoplasm"/>
    <property type="evidence" value="ECO:0007669"/>
    <property type="project" value="TreeGrafter"/>
</dbReference>
<dbReference type="RefSeq" id="WP_187254569.1">
    <property type="nucleotide sequence ID" value="NZ_CP144914.1"/>
</dbReference>
<evidence type="ECO:0000256" key="2">
    <source>
        <dbReference type="ARBA" id="ARBA00022977"/>
    </source>
</evidence>
<sequence>MKLHALSPGNISHRLWVEKALKISRHVDFLHLREPEWKNEDTERALYLFTEAGGDPRQIILNTKTAGWKNWNGKIHYPEHELPRLGQRKGSVSVHSLESAGKADEAGAEYIIFGPVYEPRSKTGVQGVGLKKLTEVVKMVSVPVIAVGGITPERVRETADAGAAGAAVISGIFYANDPRGAAASYRERSRW</sequence>
<keyword evidence="5" id="KW-1185">Reference proteome</keyword>
<feature type="domain" description="Thiamine phosphate synthase/TenI" evidence="3">
    <location>
        <begin position="92"/>
        <end position="172"/>
    </location>
</feature>
<dbReference type="CDD" id="cd00564">
    <property type="entry name" value="TMP_TenI"/>
    <property type="match status" value="1"/>
</dbReference>
<dbReference type="InterPro" id="IPR022998">
    <property type="entry name" value="ThiamineP_synth_TenI"/>
</dbReference>
<dbReference type="SUPFAM" id="SSF51391">
    <property type="entry name" value="Thiamin phosphate synthase"/>
    <property type="match status" value="1"/>
</dbReference>
<comment type="pathway">
    <text evidence="1">Cofactor biosynthesis; thiamine diphosphate biosynthesis.</text>
</comment>
<dbReference type="Gene3D" id="3.20.20.70">
    <property type="entry name" value="Aldolase class I"/>
    <property type="match status" value="1"/>
</dbReference>
<dbReference type="InterPro" id="IPR036206">
    <property type="entry name" value="ThiamineP_synth_sf"/>
</dbReference>
<dbReference type="PANTHER" id="PTHR20857">
    <property type="entry name" value="THIAMINE-PHOSPHATE PYROPHOSPHORYLASE"/>
    <property type="match status" value="1"/>
</dbReference>
<evidence type="ECO:0000259" key="3">
    <source>
        <dbReference type="Pfam" id="PF02581"/>
    </source>
</evidence>
<proteinExistence type="predicted"/>
<dbReference type="GO" id="GO:0004789">
    <property type="term" value="F:thiamine-phosphate diphosphorylase activity"/>
    <property type="evidence" value="ECO:0007669"/>
    <property type="project" value="TreeGrafter"/>
</dbReference>
<dbReference type="EMBL" id="CP144914">
    <property type="protein sequence ID" value="WWD80971.1"/>
    <property type="molecule type" value="Genomic_DNA"/>
</dbReference>
<dbReference type="PANTHER" id="PTHR20857:SF22">
    <property type="entry name" value="THIAZOLE TAUTOMERASE"/>
    <property type="match status" value="1"/>
</dbReference>
<dbReference type="InterPro" id="IPR013785">
    <property type="entry name" value="Aldolase_TIM"/>
</dbReference>
<reference evidence="4 5" key="1">
    <citation type="submission" date="2024-01" db="EMBL/GenBank/DDBJ databases">
        <title>Complete Genome Sequence of Alkalicoccus halolimnae BZ-SZ-XJ29T, a Moderately Halophilic Bacterium Isolated from a Salt Lake.</title>
        <authorList>
            <person name="Zhao B."/>
        </authorList>
    </citation>
    <scope>NUCLEOTIDE SEQUENCE [LARGE SCALE GENOMIC DNA]</scope>
    <source>
        <strain evidence="4 5">BZ-SZ-XJ29</strain>
    </source>
</reference>
<gene>
    <name evidence="4" type="ORF">FTX54_005255</name>
</gene>
<evidence type="ECO:0000313" key="5">
    <source>
        <dbReference type="Proteomes" id="UP000321816"/>
    </source>
</evidence>
<protein>
    <submittedName>
        <fullName evidence="4">Thiamine phosphate synthase</fullName>
    </submittedName>
</protein>
<dbReference type="KEGG" id="ahal:FTX54_005255"/>
<dbReference type="Proteomes" id="UP000321816">
    <property type="component" value="Chromosome"/>
</dbReference>
<evidence type="ECO:0000313" key="4">
    <source>
        <dbReference type="EMBL" id="WWD80971.1"/>
    </source>
</evidence>
<keyword evidence="2" id="KW-0784">Thiamine biosynthesis</keyword>
<accession>A0AAJ8LVE2</accession>
<dbReference type="AlphaFoldDB" id="A0AAJ8LVE2"/>
<dbReference type="GO" id="GO:0009228">
    <property type="term" value="P:thiamine biosynthetic process"/>
    <property type="evidence" value="ECO:0007669"/>
    <property type="project" value="UniProtKB-KW"/>
</dbReference>
<organism evidence="4 5">
    <name type="scientific">Alkalicoccus halolimnae</name>
    <dbReference type="NCBI Taxonomy" id="1667239"/>
    <lineage>
        <taxon>Bacteria</taxon>
        <taxon>Bacillati</taxon>
        <taxon>Bacillota</taxon>
        <taxon>Bacilli</taxon>
        <taxon>Bacillales</taxon>
        <taxon>Bacillaceae</taxon>
        <taxon>Alkalicoccus</taxon>
    </lineage>
</organism>